<dbReference type="InterPro" id="IPR018788">
    <property type="entry name" value="Proteasome_assmbl_chp_3"/>
</dbReference>
<protein>
    <recommendedName>
        <fullName evidence="4">Proteasome assembly chaperone 3</fullName>
    </recommendedName>
</protein>
<dbReference type="InterPro" id="IPR053720">
    <property type="entry name" value="Psm_Assembly_Chaperone"/>
</dbReference>
<evidence type="ECO:0000313" key="3">
    <source>
        <dbReference type="Proteomes" id="UP000799640"/>
    </source>
</evidence>
<dbReference type="Proteomes" id="UP000799640">
    <property type="component" value="Unassembled WGS sequence"/>
</dbReference>
<gene>
    <name evidence="2" type="ORF">EJ06DRAFT_533378</name>
</gene>
<feature type="region of interest" description="Disordered" evidence="1">
    <location>
        <begin position="1"/>
        <end position="20"/>
    </location>
</feature>
<organism evidence="2 3">
    <name type="scientific">Trichodelitschia bisporula</name>
    <dbReference type="NCBI Taxonomy" id="703511"/>
    <lineage>
        <taxon>Eukaryota</taxon>
        <taxon>Fungi</taxon>
        <taxon>Dikarya</taxon>
        <taxon>Ascomycota</taxon>
        <taxon>Pezizomycotina</taxon>
        <taxon>Dothideomycetes</taxon>
        <taxon>Dothideomycetes incertae sedis</taxon>
        <taxon>Phaeotrichales</taxon>
        <taxon>Phaeotrichaceae</taxon>
        <taxon>Trichodelitschia</taxon>
    </lineage>
</organism>
<dbReference type="EMBL" id="ML996704">
    <property type="protein sequence ID" value="KAF2397199.1"/>
    <property type="molecule type" value="Genomic_DNA"/>
</dbReference>
<evidence type="ECO:0000256" key="1">
    <source>
        <dbReference type="SAM" id="MobiDB-lite"/>
    </source>
</evidence>
<evidence type="ECO:0000313" key="2">
    <source>
        <dbReference type="EMBL" id="KAF2397199.1"/>
    </source>
</evidence>
<proteinExistence type="predicted"/>
<dbReference type="OrthoDB" id="5593278at2759"/>
<dbReference type="PANTHER" id="PTHR31051:SF1">
    <property type="entry name" value="PROTEASOME ASSEMBLY CHAPERONE 3"/>
    <property type="match status" value="1"/>
</dbReference>
<reference evidence="2" key="1">
    <citation type="journal article" date="2020" name="Stud. Mycol.">
        <title>101 Dothideomycetes genomes: a test case for predicting lifestyles and emergence of pathogens.</title>
        <authorList>
            <person name="Haridas S."/>
            <person name="Albert R."/>
            <person name="Binder M."/>
            <person name="Bloem J."/>
            <person name="Labutti K."/>
            <person name="Salamov A."/>
            <person name="Andreopoulos B."/>
            <person name="Baker S."/>
            <person name="Barry K."/>
            <person name="Bills G."/>
            <person name="Bluhm B."/>
            <person name="Cannon C."/>
            <person name="Castanera R."/>
            <person name="Culley D."/>
            <person name="Daum C."/>
            <person name="Ezra D."/>
            <person name="Gonzalez J."/>
            <person name="Henrissat B."/>
            <person name="Kuo A."/>
            <person name="Liang C."/>
            <person name="Lipzen A."/>
            <person name="Lutzoni F."/>
            <person name="Magnuson J."/>
            <person name="Mondo S."/>
            <person name="Nolan M."/>
            <person name="Ohm R."/>
            <person name="Pangilinan J."/>
            <person name="Park H.-J."/>
            <person name="Ramirez L."/>
            <person name="Alfaro M."/>
            <person name="Sun H."/>
            <person name="Tritt A."/>
            <person name="Yoshinaga Y."/>
            <person name="Zwiers L.-H."/>
            <person name="Turgeon B."/>
            <person name="Goodwin S."/>
            <person name="Spatafora J."/>
            <person name="Crous P."/>
            <person name="Grigoriev I."/>
        </authorList>
    </citation>
    <scope>NUCLEOTIDE SEQUENCE</scope>
    <source>
        <strain evidence="2">CBS 262.69</strain>
    </source>
</reference>
<feature type="region of interest" description="Disordered" evidence="1">
    <location>
        <begin position="61"/>
        <end position="82"/>
    </location>
</feature>
<accession>A0A6G1HMX4</accession>
<name>A0A6G1HMX4_9PEZI</name>
<dbReference type="PANTHER" id="PTHR31051">
    <property type="entry name" value="PROTEASOME ASSEMBLY CHAPERONE 3"/>
    <property type="match status" value="1"/>
</dbReference>
<sequence length="154" mass="16297">MSSQDALMPSPFPAQSKTANKTVASIPTTATAIFFTDKILITISQGGRLAQWVHVPLDGSLPEAHPLPPEVDPESDAPPSDLLPMSHLTATTVLGGTVPERDTLGQLLATQIASAIATKDTDEKRMVVVGLGLEKSTLGREEFMDLVELVLGII</sequence>
<keyword evidence="3" id="KW-1185">Reference proteome</keyword>
<dbReference type="AlphaFoldDB" id="A0A6G1HMX4"/>
<dbReference type="GO" id="GO:0043248">
    <property type="term" value="P:proteasome assembly"/>
    <property type="evidence" value="ECO:0007669"/>
    <property type="project" value="InterPro"/>
</dbReference>
<evidence type="ECO:0008006" key="4">
    <source>
        <dbReference type="Google" id="ProtNLM"/>
    </source>
</evidence>
<dbReference type="Gene3D" id="3.30.230.90">
    <property type="match status" value="1"/>
</dbReference>